<proteinExistence type="predicted"/>
<gene>
    <name evidence="1" type="ORF">METSCH_A10170</name>
</gene>
<dbReference type="Proteomes" id="UP000292447">
    <property type="component" value="Chromosome I"/>
</dbReference>
<accession>A0A4P6XKE4</accession>
<dbReference type="AlphaFoldDB" id="A0A4P6XKE4"/>
<dbReference type="STRING" id="2163413.A0A4P6XKE4"/>
<organism evidence="1 2">
    <name type="scientific">Metschnikowia aff. pulcherrima</name>
    <dbReference type="NCBI Taxonomy" id="2163413"/>
    <lineage>
        <taxon>Eukaryota</taxon>
        <taxon>Fungi</taxon>
        <taxon>Dikarya</taxon>
        <taxon>Ascomycota</taxon>
        <taxon>Saccharomycotina</taxon>
        <taxon>Pichiomycetes</taxon>
        <taxon>Metschnikowiaceae</taxon>
        <taxon>Metschnikowia</taxon>
    </lineage>
</organism>
<name>A0A4P6XKE4_9ASCO</name>
<dbReference type="EMBL" id="CP034456">
    <property type="protein sequence ID" value="QBM86378.1"/>
    <property type="molecule type" value="Genomic_DNA"/>
</dbReference>
<protein>
    <submittedName>
        <fullName evidence="1">Uncharacterized protein</fullName>
    </submittedName>
</protein>
<sequence length="53" mass="6435">MVLYETRSKFPAYIWKLWQHGLSDDRFDAFFKEGKAQWAFRNPKPRVCSRVVQ</sequence>
<reference evidence="2" key="1">
    <citation type="submission" date="2019-03" db="EMBL/GenBank/DDBJ databases">
        <title>Snf2 controls pulcherriminic acid biosynthesis and connects pigmentation and antifungal activity of the yeast Metschnikowia pulcherrima.</title>
        <authorList>
            <person name="Gore-Lloyd D."/>
            <person name="Sumann I."/>
            <person name="Brachmann A.O."/>
            <person name="Schneeberger K."/>
            <person name="Ortiz-Merino R.A."/>
            <person name="Moreno-Beltran M."/>
            <person name="Schlaefli M."/>
            <person name="Kirner P."/>
            <person name="Santos Kron A."/>
            <person name="Wolfe K.H."/>
            <person name="Piel J."/>
            <person name="Ahrens C.H."/>
            <person name="Henk D."/>
            <person name="Freimoser F.M."/>
        </authorList>
    </citation>
    <scope>NUCLEOTIDE SEQUENCE [LARGE SCALE GENOMIC DNA]</scope>
    <source>
        <strain evidence="2">APC 1.2</strain>
    </source>
</reference>
<keyword evidence="2" id="KW-1185">Reference proteome</keyword>
<evidence type="ECO:0000313" key="2">
    <source>
        <dbReference type="Proteomes" id="UP000292447"/>
    </source>
</evidence>
<evidence type="ECO:0000313" key="1">
    <source>
        <dbReference type="EMBL" id="QBM86378.1"/>
    </source>
</evidence>